<sequence length="105" mass="10847">MVSLGISGGSLASVGAGLMWALAGQEGKCWCLGNSSLTYATPHSSRVLGCGTMGLKGIGETPSSHNPNVRHTPFHSSQHSTLPDTHRARGAWHGPLAPTTEPMSV</sequence>
<dbReference type="EMBL" id="JAHRIO010041017">
    <property type="protein sequence ID" value="MEQ2171824.1"/>
    <property type="molecule type" value="Genomic_DNA"/>
</dbReference>
<name>A0ABV0NLX5_9TELE</name>
<feature type="compositionally biased region" description="Polar residues" evidence="1">
    <location>
        <begin position="61"/>
        <end position="83"/>
    </location>
</feature>
<evidence type="ECO:0000313" key="2">
    <source>
        <dbReference type="EMBL" id="MEQ2171824.1"/>
    </source>
</evidence>
<gene>
    <name evidence="2" type="ORF">GOODEAATRI_014580</name>
</gene>
<protein>
    <recommendedName>
        <fullName evidence="4">Secreted protein</fullName>
    </recommendedName>
</protein>
<reference evidence="2 3" key="1">
    <citation type="submission" date="2021-06" db="EMBL/GenBank/DDBJ databases">
        <authorList>
            <person name="Palmer J.M."/>
        </authorList>
    </citation>
    <scope>NUCLEOTIDE SEQUENCE [LARGE SCALE GENOMIC DNA]</scope>
    <source>
        <strain evidence="2 3">GA_2019</strain>
        <tissue evidence="2">Muscle</tissue>
    </source>
</reference>
<proteinExistence type="predicted"/>
<dbReference type="Proteomes" id="UP001476798">
    <property type="component" value="Unassembled WGS sequence"/>
</dbReference>
<organism evidence="2 3">
    <name type="scientific">Goodea atripinnis</name>
    <dbReference type="NCBI Taxonomy" id="208336"/>
    <lineage>
        <taxon>Eukaryota</taxon>
        <taxon>Metazoa</taxon>
        <taxon>Chordata</taxon>
        <taxon>Craniata</taxon>
        <taxon>Vertebrata</taxon>
        <taxon>Euteleostomi</taxon>
        <taxon>Actinopterygii</taxon>
        <taxon>Neopterygii</taxon>
        <taxon>Teleostei</taxon>
        <taxon>Neoteleostei</taxon>
        <taxon>Acanthomorphata</taxon>
        <taxon>Ovalentaria</taxon>
        <taxon>Atherinomorphae</taxon>
        <taxon>Cyprinodontiformes</taxon>
        <taxon>Goodeidae</taxon>
        <taxon>Goodea</taxon>
    </lineage>
</organism>
<evidence type="ECO:0008006" key="4">
    <source>
        <dbReference type="Google" id="ProtNLM"/>
    </source>
</evidence>
<comment type="caution">
    <text evidence="2">The sequence shown here is derived from an EMBL/GenBank/DDBJ whole genome shotgun (WGS) entry which is preliminary data.</text>
</comment>
<evidence type="ECO:0000256" key="1">
    <source>
        <dbReference type="SAM" id="MobiDB-lite"/>
    </source>
</evidence>
<evidence type="ECO:0000313" key="3">
    <source>
        <dbReference type="Proteomes" id="UP001476798"/>
    </source>
</evidence>
<feature type="region of interest" description="Disordered" evidence="1">
    <location>
        <begin position="59"/>
        <end position="105"/>
    </location>
</feature>
<keyword evidence="3" id="KW-1185">Reference proteome</keyword>
<accession>A0ABV0NLX5</accession>